<proteinExistence type="predicted"/>
<accession>A0A381NH47</accession>
<organism evidence="1">
    <name type="scientific">marine metagenome</name>
    <dbReference type="NCBI Taxonomy" id="408172"/>
    <lineage>
        <taxon>unclassified sequences</taxon>
        <taxon>metagenomes</taxon>
        <taxon>ecological metagenomes</taxon>
    </lineage>
</organism>
<dbReference type="EMBL" id="UINC01000298">
    <property type="protein sequence ID" value="SUZ52843.1"/>
    <property type="molecule type" value="Genomic_DNA"/>
</dbReference>
<gene>
    <name evidence="1" type="ORF">METZ01_LOCUS5697</name>
</gene>
<dbReference type="AlphaFoldDB" id="A0A381NH47"/>
<reference evidence="1" key="1">
    <citation type="submission" date="2018-05" db="EMBL/GenBank/DDBJ databases">
        <authorList>
            <person name="Lanie J.A."/>
            <person name="Ng W.-L."/>
            <person name="Kazmierczak K.M."/>
            <person name="Andrzejewski T.M."/>
            <person name="Davidsen T.M."/>
            <person name="Wayne K.J."/>
            <person name="Tettelin H."/>
            <person name="Glass J.I."/>
            <person name="Rusch D."/>
            <person name="Podicherti R."/>
            <person name="Tsui H.-C.T."/>
            <person name="Winkler M.E."/>
        </authorList>
    </citation>
    <scope>NUCLEOTIDE SEQUENCE</scope>
</reference>
<sequence>MHVIFEGISDFTIKKVIVHIGI</sequence>
<evidence type="ECO:0000313" key="1">
    <source>
        <dbReference type="EMBL" id="SUZ52843.1"/>
    </source>
</evidence>
<protein>
    <submittedName>
        <fullName evidence="1">Uncharacterized protein</fullName>
    </submittedName>
</protein>
<name>A0A381NH47_9ZZZZ</name>